<dbReference type="Pfam" id="PF00563">
    <property type="entry name" value="EAL"/>
    <property type="match status" value="1"/>
</dbReference>
<organism evidence="2 3">
    <name type="scientific">Massilia violaceinigra</name>
    <dbReference type="NCBI Taxonomy" id="2045208"/>
    <lineage>
        <taxon>Bacteria</taxon>
        <taxon>Pseudomonadati</taxon>
        <taxon>Pseudomonadota</taxon>
        <taxon>Betaproteobacteria</taxon>
        <taxon>Burkholderiales</taxon>
        <taxon>Oxalobacteraceae</taxon>
        <taxon>Telluria group</taxon>
        <taxon>Massilia</taxon>
    </lineage>
</organism>
<evidence type="ECO:0000313" key="3">
    <source>
        <dbReference type="Proteomes" id="UP000229897"/>
    </source>
</evidence>
<dbReference type="KEGG" id="mass:CR152_15730"/>
<dbReference type="GO" id="GO:0071111">
    <property type="term" value="F:cyclic-guanylate-specific phosphodiesterase activity"/>
    <property type="evidence" value="ECO:0007669"/>
    <property type="project" value="InterPro"/>
</dbReference>
<dbReference type="PANTHER" id="PTHR33121:SF15">
    <property type="entry name" value="BLUE LIGHT- AND TEMPERATURE-REGULATED ANTIREPRESSOR BLUF"/>
    <property type="match status" value="1"/>
</dbReference>
<name>A0A2D2DVC9_9BURK</name>
<reference evidence="2" key="1">
    <citation type="submission" date="2017-10" db="EMBL/GenBank/DDBJ databases">
        <title>Massilia psychrophilum sp. nov., a novel purple-pigmented bacterium isolated from Tianshan glacier, Xinjiang Municipality, China.</title>
        <authorList>
            <person name="Wang H."/>
        </authorList>
    </citation>
    <scope>NUCLEOTIDE SEQUENCE [LARGE SCALE GENOMIC DNA]</scope>
    <source>
        <strain evidence="2">B2</strain>
    </source>
</reference>
<dbReference type="CDD" id="cd01948">
    <property type="entry name" value="EAL"/>
    <property type="match status" value="1"/>
</dbReference>
<dbReference type="InterPro" id="IPR001633">
    <property type="entry name" value="EAL_dom"/>
</dbReference>
<dbReference type="OrthoDB" id="9813903at2"/>
<protein>
    <submittedName>
        <fullName evidence="2">Diguanylate phosphodiesterase</fullName>
    </submittedName>
</protein>
<proteinExistence type="predicted"/>
<dbReference type="PANTHER" id="PTHR33121">
    <property type="entry name" value="CYCLIC DI-GMP PHOSPHODIESTERASE PDEF"/>
    <property type="match status" value="1"/>
</dbReference>
<dbReference type="PROSITE" id="PS50883">
    <property type="entry name" value="EAL"/>
    <property type="match status" value="1"/>
</dbReference>
<evidence type="ECO:0000259" key="1">
    <source>
        <dbReference type="PROSITE" id="PS50883"/>
    </source>
</evidence>
<dbReference type="AlphaFoldDB" id="A0A2D2DVC9"/>
<dbReference type="InterPro" id="IPR050706">
    <property type="entry name" value="Cyclic-di-GMP_PDE-like"/>
</dbReference>
<dbReference type="EMBL" id="CP024608">
    <property type="protein sequence ID" value="ATQ78922.1"/>
    <property type="molecule type" value="Genomic_DNA"/>
</dbReference>
<keyword evidence="3" id="KW-1185">Reference proteome</keyword>
<dbReference type="SUPFAM" id="SSF141868">
    <property type="entry name" value="EAL domain-like"/>
    <property type="match status" value="1"/>
</dbReference>
<dbReference type="Proteomes" id="UP000229897">
    <property type="component" value="Chromosome"/>
</dbReference>
<sequence length="257" mass="27786">MSQKELLADTTASCGKCGSAPPIEFQFAYQPIIDLKARVVFAHEALARGPNGESAWSVLSQVNASNRFRFDQDCRSKAIQGAAALGMAESLSINFIPNAVENASACIQRTLRTAEACRFPLSKVIFEVTEGEKLRDPARLVEIFREYRKLGIKTAIDDFGAGYAGLSLLANFQPDLVKIDMDIVRGADSDSARQAIIENIVSLCGRLGIVVLAEGVESMGERDYLASAGIDLMQGFLFARPCFMAIGVVDPAAWGQL</sequence>
<dbReference type="Gene3D" id="3.20.20.450">
    <property type="entry name" value="EAL domain"/>
    <property type="match status" value="1"/>
</dbReference>
<dbReference type="InterPro" id="IPR035919">
    <property type="entry name" value="EAL_sf"/>
</dbReference>
<dbReference type="SMART" id="SM00052">
    <property type="entry name" value="EAL"/>
    <property type="match status" value="1"/>
</dbReference>
<gene>
    <name evidence="2" type="ORF">CR152_15730</name>
</gene>
<accession>A0A2D2DVC9</accession>
<evidence type="ECO:0000313" key="2">
    <source>
        <dbReference type="EMBL" id="ATQ78922.1"/>
    </source>
</evidence>
<feature type="domain" description="EAL" evidence="1">
    <location>
        <begin position="3"/>
        <end position="255"/>
    </location>
</feature>